<proteinExistence type="predicted"/>
<evidence type="ECO:0000313" key="2">
    <source>
        <dbReference type="Proteomes" id="UP000821845"/>
    </source>
</evidence>
<dbReference type="EMBL" id="CM023482">
    <property type="protein sequence ID" value="KAH6940439.1"/>
    <property type="molecule type" value="Genomic_DNA"/>
</dbReference>
<protein>
    <submittedName>
        <fullName evidence="1">Uncharacterized protein</fullName>
    </submittedName>
</protein>
<evidence type="ECO:0000313" key="1">
    <source>
        <dbReference type="EMBL" id="KAH6940439.1"/>
    </source>
</evidence>
<organism evidence="1 2">
    <name type="scientific">Hyalomma asiaticum</name>
    <name type="common">Tick</name>
    <dbReference type="NCBI Taxonomy" id="266040"/>
    <lineage>
        <taxon>Eukaryota</taxon>
        <taxon>Metazoa</taxon>
        <taxon>Ecdysozoa</taxon>
        <taxon>Arthropoda</taxon>
        <taxon>Chelicerata</taxon>
        <taxon>Arachnida</taxon>
        <taxon>Acari</taxon>
        <taxon>Parasitiformes</taxon>
        <taxon>Ixodida</taxon>
        <taxon>Ixodoidea</taxon>
        <taxon>Ixodidae</taxon>
        <taxon>Hyalomminae</taxon>
        <taxon>Hyalomma</taxon>
    </lineage>
</organism>
<accession>A0ACB7T2S8</accession>
<dbReference type="Proteomes" id="UP000821845">
    <property type="component" value="Chromosome 2"/>
</dbReference>
<name>A0ACB7T2S8_HYAAI</name>
<sequence>MDVQQRAAVGVTKTGRQRVDRSPRGSIGGQLRVEPSKNTDLGSSQRADGFGCAPINIFGLHGATRMGAPECAAEFLPPLLRAPEARTTTHFTRAPERAPGCCRGCQALPDNAG</sequence>
<comment type="caution">
    <text evidence="1">The sequence shown here is derived from an EMBL/GenBank/DDBJ whole genome shotgun (WGS) entry which is preliminary data.</text>
</comment>
<gene>
    <name evidence="1" type="ORF">HPB50_027589</name>
</gene>
<keyword evidence="2" id="KW-1185">Reference proteome</keyword>
<reference evidence="1" key="1">
    <citation type="submission" date="2020-05" db="EMBL/GenBank/DDBJ databases">
        <title>Large-scale comparative analyses of tick genomes elucidate their genetic diversity and vector capacities.</title>
        <authorList>
            <person name="Jia N."/>
            <person name="Wang J."/>
            <person name="Shi W."/>
            <person name="Du L."/>
            <person name="Sun Y."/>
            <person name="Zhan W."/>
            <person name="Jiang J."/>
            <person name="Wang Q."/>
            <person name="Zhang B."/>
            <person name="Ji P."/>
            <person name="Sakyi L.B."/>
            <person name="Cui X."/>
            <person name="Yuan T."/>
            <person name="Jiang B."/>
            <person name="Yang W."/>
            <person name="Lam T.T.-Y."/>
            <person name="Chang Q."/>
            <person name="Ding S."/>
            <person name="Wang X."/>
            <person name="Zhu J."/>
            <person name="Ruan X."/>
            <person name="Zhao L."/>
            <person name="Wei J."/>
            <person name="Que T."/>
            <person name="Du C."/>
            <person name="Cheng J."/>
            <person name="Dai P."/>
            <person name="Han X."/>
            <person name="Huang E."/>
            <person name="Gao Y."/>
            <person name="Liu J."/>
            <person name="Shao H."/>
            <person name="Ye R."/>
            <person name="Li L."/>
            <person name="Wei W."/>
            <person name="Wang X."/>
            <person name="Wang C."/>
            <person name="Yang T."/>
            <person name="Huo Q."/>
            <person name="Li W."/>
            <person name="Guo W."/>
            <person name="Chen H."/>
            <person name="Zhou L."/>
            <person name="Ni X."/>
            <person name="Tian J."/>
            <person name="Zhou Y."/>
            <person name="Sheng Y."/>
            <person name="Liu T."/>
            <person name="Pan Y."/>
            <person name="Xia L."/>
            <person name="Li J."/>
            <person name="Zhao F."/>
            <person name="Cao W."/>
        </authorList>
    </citation>
    <scope>NUCLEOTIDE SEQUENCE</scope>
    <source>
        <strain evidence="1">Hyas-2018</strain>
    </source>
</reference>